<dbReference type="SUPFAM" id="SSF161098">
    <property type="entry name" value="MetI-like"/>
    <property type="match status" value="1"/>
</dbReference>
<evidence type="ECO:0000256" key="5">
    <source>
        <dbReference type="ARBA" id="ARBA00022989"/>
    </source>
</evidence>
<keyword evidence="3" id="KW-1003">Cell membrane</keyword>
<protein>
    <submittedName>
        <fullName evidence="9">Phosphonate transport system permease protein</fullName>
    </submittedName>
</protein>
<keyword evidence="6 7" id="KW-0472">Membrane</keyword>
<feature type="transmembrane region" description="Helical" evidence="7">
    <location>
        <begin position="21"/>
        <end position="40"/>
    </location>
</feature>
<evidence type="ECO:0000256" key="4">
    <source>
        <dbReference type="ARBA" id="ARBA00022692"/>
    </source>
</evidence>
<dbReference type="AlphaFoldDB" id="A0A1H6UWF3"/>
<dbReference type="Gene3D" id="1.10.3720.10">
    <property type="entry name" value="MetI-like"/>
    <property type="match status" value="1"/>
</dbReference>
<dbReference type="InterPro" id="IPR035906">
    <property type="entry name" value="MetI-like_sf"/>
</dbReference>
<gene>
    <name evidence="9" type="ORF">SAMN05421637_0512</name>
</gene>
<dbReference type="GO" id="GO:0015416">
    <property type="term" value="F:ABC-type phosphonate transporter activity"/>
    <property type="evidence" value="ECO:0007669"/>
    <property type="project" value="InterPro"/>
</dbReference>
<dbReference type="InterPro" id="IPR000515">
    <property type="entry name" value="MetI-like"/>
</dbReference>
<keyword evidence="2 7" id="KW-0813">Transport</keyword>
<evidence type="ECO:0000256" key="3">
    <source>
        <dbReference type="ARBA" id="ARBA00022475"/>
    </source>
</evidence>
<evidence type="ECO:0000256" key="6">
    <source>
        <dbReference type="ARBA" id="ARBA00023136"/>
    </source>
</evidence>
<sequence length="270" mass="29418">MSAAAPTAPASRVVRPRKPRPSRLLIGGLVVAAAFTWWAGHSLGFSLRPLIENWSNGWVVIEQFLHPQWSFVWRVREAWVETIAIAIVASGVGVILGLVFAFMASRVTDRSTGLFRATRWFLSVLRSLPDIAYVLIFVALVGIGSLAGILALILFNIGIAAKLTSETIDAVDSGPLEAADASGAGTWARARWAVMPQITPNYLSYCLYIFELNIRSSVVIGIAGGGGIGQVINVQFSRFEYENVAAITVALFVVVLLIDQLSQYLRRRFV</sequence>
<dbReference type="STRING" id="1043493.SAMN05421637_0512"/>
<comment type="similarity">
    <text evidence="7">Belongs to the binding-protein-dependent transport system permease family.</text>
</comment>
<feature type="transmembrane region" description="Helical" evidence="7">
    <location>
        <begin position="83"/>
        <end position="104"/>
    </location>
</feature>
<reference evidence="10" key="1">
    <citation type="submission" date="2016-10" db="EMBL/GenBank/DDBJ databases">
        <authorList>
            <person name="Varghese N."/>
        </authorList>
    </citation>
    <scope>NUCLEOTIDE SEQUENCE [LARGE SCALE GENOMIC DNA]</scope>
    <source>
        <strain evidence="10">DSM 24868</strain>
    </source>
</reference>
<dbReference type="Proteomes" id="UP000183315">
    <property type="component" value="Unassembled WGS sequence"/>
</dbReference>
<comment type="subcellular location">
    <subcellularLocation>
        <location evidence="1 7">Cell membrane</location>
        <topology evidence="1 7">Multi-pass membrane protein</topology>
    </subcellularLocation>
</comment>
<dbReference type="CDD" id="cd06261">
    <property type="entry name" value="TM_PBP2"/>
    <property type="match status" value="1"/>
</dbReference>
<evidence type="ECO:0000259" key="8">
    <source>
        <dbReference type="PROSITE" id="PS50928"/>
    </source>
</evidence>
<dbReference type="PANTHER" id="PTHR30043">
    <property type="entry name" value="PHOSPHONATES TRANSPORT SYSTEM PERMEASE PROTEIN"/>
    <property type="match status" value="1"/>
</dbReference>
<evidence type="ECO:0000256" key="1">
    <source>
        <dbReference type="ARBA" id="ARBA00004651"/>
    </source>
</evidence>
<accession>A0A1H6UWF3</accession>
<dbReference type="OrthoDB" id="9808005at2"/>
<dbReference type="GO" id="GO:0005886">
    <property type="term" value="C:plasma membrane"/>
    <property type="evidence" value="ECO:0007669"/>
    <property type="project" value="UniProtKB-SubCell"/>
</dbReference>
<dbReference type="EMBL" id="FNZI01000001">
    <property type="protein sequence ID" value="SEI94974.1"/>
    <property type="molecule type" value="Genomic_DNA"/>
</dbReference>
<dbReference type="RefSeq" id="WP_052405522.1">
    <property type="nucleotide sequence ID" value="NZ_BBLU01000002.1"/>
</dbReference>
<evidence type="ECO:0000313" key="9">
    <source>
        <dbReference type="EMBL" id="SEI94974.1"/>
    </source>
</evidence>
<dbReference type="eggNOG" id="COG3639">
    <property type="taxonomic scope" value="Bacteria"/>
</dbReference>
<dbReference type="NCBIfam" id="TIGR01097">
    <property type="entry name" value="PhnE"/>
    <property type="match status" value="1"/>
</dbReference>
<feature type="transmembrane region" description="Helical" evidence="7">
    <location>
        <begin position="131"/>
        <end position="155"/>
    </location>
</feature>
<dbReference type="PROSITE" id="PS50928">
    <property type="entry name" value="ABC_TM1"/>
    <property type="match status" value="1"/>
</dbReference>
<keyword evidence="4 7" id="KW-0812">Transmembrane</keyword>
<organism evidence="9 10">
    <name type="scientific">Demequina mangrovi</name>
    <dbReference type="NCBI Taxonomy" id="1043493"/>
    <lineage>
        <taxon>Bacteria</taxon>
        <taxon>Bacillati</taxon>
        <taxon>Actinomycetota</taxon>
        <taxon>Actinomycetes</taxon>
        <taxon>Micrococcales</taxon>
        <taxon>Demequinaceae</taxon>
        <taxon>Demequina</taxon>
    </lineage>
</organism>
<feature type="domain" description="ABC transmembrane type-1" evidence="8">
    <location>
        <begin position="79"/>
        <end position="262"/>
    </location>
</feature>
<evidence type="ECO:0000256" key="7">
    <source>
        <dbReference type="RuleBase" id="RU363032"/>
    </source>
</evidence>
<evidence type="ECO:0000256" key="2">
    <source>
        <dbReference type="ARBA" id="ARBA00022448"/>
    </source>
</evidence>
<keyword evidence="5 7" id="KW-1133">Transmembrane helix</keyword>
<feature type="transmembrane region" description="Helical" evidence="7">
    <location>
        <begin position="244"/>
        <end position="265"/>
    </location>
</feature>
<dbReference type="PANTHER" id="PTHR30043:SF1">
    <property type="entry name" value="ABC TRANSPORT SYSTEM PERMEASE PROTEIN P69"/>
    <property type="match status" value="1"/>
</dbReference>
<dbReference type="InterPro" id="IPR005769">
    <property type="entry name" value="PhnE/PtxC"/>
</dbReference>
<keyword evidence="10" id="KW-1185">Reference proteome</keyword>
<proteinExistence type="inferred from homology"/>
<name>A0A1H6UWF3_9MICO</name>
<evidence type="ECO:0000313" key="10">
    <source>
        <dbReference type="Proteomes" id="UP000183315"/>
    </source>
</evidence>
<dbReference type="Pfam" id="PF00528">
    <property type="entry name" value="BPD_transp_1"/>
    <property type="match status" value="1"/>
</dbReference>